<dbReference type="EMBL" id="SDPK01000024">
    <property type="protein sequence ID" value="TPG99393.1"/>
    <property type="molecule type" value="Genomic_DNA"/>
</dbReference>
<dbReference type="AlphaFoldDB" id="A0A502JKD9"/>
<accession>A0A502JKD9</accession>
<evidence type="ECO:0008006" key="3">
    <source>
        <dbReference type="Google" id="ProtNLM"/>
    </source>
</evidence>
<organism evidence="1 2">
    <name type="scientific">Haemophilus haemolyticus</name>
    <dbReference type="NCBI Taxonomy" id="726"/>
    <lineage>
        <taxon>Bacteria</taxon>
        <taxon>Pseudomonadati</taxon>
        <taxon>Pseudomonadota</taxon>
        <taxon>Gammaproteobacteria</taxon>
        <taxon>Pasteurellales</taxon>
        <taxon>Pasteurellaceae</taxon>
        <taxon>Haemophilus</taxon>
    </lineage>
</organism>
<gene>
    <name evidence="1" type="ORF">EUX55_05870</name>
</gene>
<evidence type="ECO:0000313" key="1">
    <source>
        <dbReference type="EMBL" id="TPG99393.1"/>
    </source>
</evidence>
<name>A0A502JKD9_HAEHA</name>
<sequence>MKTEEMKKIIKSYKGILIEYQSLPENIQKYFEYLPELIKGDYEIAIAYLFFKIEQGQNRLLYGGAVKLFAADIEVARNIVNYHHLTRDGFKQIYKNIFNKPLPDSIIKQLKEAEKTRDKVVHGKQVKEDQLRQAITDCLIYAKLVNEEIKNIASFEPFGDMRGFKGRKESLSKDVTHFLLKGLGFSGFTLSEKQQENRGE</sequence>
<comment type="caution">
    <text evidence="1">The sequence shown here is derived from an EMBL/GenBank/DDBJ whole genome shotgun (WGS) entry which is preliminary data.</text>
</comment>
<dbReference type="RefSeq" id="WP_140519824.1">
    <property type="nucleotide sequence ID" value="NZ_JACBKC010000024.1"/>
</dbReference>
<protein>
    <recommendedName>
        <fullName evidence="3">RiboL-PSP-HEPN domain-containing protein</fullName>
    </recommendedName>
</protein>
<evidence type="ECO:0000313" key="2">
    <source>
        <dbReference type="Proteomes" id="UP000317926"/>
    </source>
</evidence>
<proteinExistence type="predicted"/>
<reference evidence="1 2" key="1">
    <citation type="submission" date="2019-01" db="EMBL/GenBank/DDBJ databases">
        <title>Comparative genomic analysis identifies haemin-independent Haemophilus haemolyticus: a formal re-classification of Haemophilus intermedius.</title>
        <authorList>
            <person name="Harris T.M."/>
            <person name="Price E.P."/>
            <person name="Sarovich D.S."/>
            <person name="Norskov-Lauritsen N."/>
            <person name="Beissbarth J."/>
            <person name="Chang A.B."/>
            <person name="Smith-Vaughan H.C."/>
        </authorList>
    </citation>
    <scope>NUCLEOTIDE SEQUENCE [LARGE SCALE GENOMIC DNA]</scope>
    <source>
        <strain evidence="1 2">PN24</strain>
    </source>
</reference>
<dbReference type="Proteomes" id="UP000317926">
    <property type="component" value="Unassembled WGS sequence"/>
</dbReference>